<comment type="caution">
    <text evidence="8">The sequence shown here is derived from an EMBL/GenBank/DDBJ whole genome shotgun (WGS) entry which is preliminary data.</text>
</comment>
<dbReference type="Proteomes" id="UP000305131">
    <property type="component" value="Unassembled WGS sequence"/>
</dbReference>
<evidence type="ECO:0000313" key="8">
    <source>
        <dbReference type="EMBL" id="TLX45027.1"/>
    </source>
</evidence>
<proteinExistence type="predicted"/>
<evidence type="ECO:0000256" key="6">
    <source>
        <dbReference type="SAM" id="Phobius"/>
    </source>
</evidence>
<evidence type="ECO:0000256" key="4">
    <source>
        <dbReference type="PROSITE-ProRule" id="PRU00473"/>
    </source>
</evidence>
<dbReference type="PANTHER" id="PTHR30329:SF21">
    <property type="entry name" value="LIPOPROTEIN YIAD-RELATED"/>
    <property type="match status" value="1"/>
</dbReference>
<feature type="domain" description="OmpA-like" evidence="7">
    <location>
        <begin position="623"/>
        <end position="738"/>
    </location>
</feature>
<dbReference type="Pfam" id="PF00691">
    <property type="entry name" value="OmpA"/>
    <property type="match status" value="1"/>
</dbReference>
<dbReference type="InterPro" id="IPR050330">
    <property type="entry name" value="Bact_OuterMem_StrucFunc"/>
</dbReference>
<dbReference type="Gene3D" id="3.40.1520.20">
    <property type="match status" value="4"/>
</dbReference>
<keyword evidence="2 4" id="KW-0472">Membrane</keyword>
<dbReference type="PROSITE" id="PS51123">
    <property type="entry name" value="OMPA_2"/>
    <property type="match status" value="1"/>
</dbReference>
<dbReference type="PRINTS" id="PR01021">
    <property type="entry name" value="OMPADOMAIN"/>
</dbReference>
<gene>
    <name evidence="8" type="ORF">FBQ73_00965</name>
</gene>
<reference evidence="8 9" key="1">
    <citation type="submission" date="2019-05" db="EMBL/GenBank/DDBJ databases">
        <authorList>
            <person name="Zhou X."/>
        </authorList>
    </citation>
    <scope>NUCLEOTIDE SEQUENCE [LARGE SCALE GENOMIC DNA]</scope>
    <source>
        <strain evidence="8 9">DSM 432</strain>
    </source>
</reference>
<dbReference type="OrthoDB" id="5525824at2"/>
<accession>A0A6C1KMH7</accession>
<evidence type="ECO:0000313" key="9">
    <source>
        <dbReference type="Proteomes" id="UP000305131"/>
    </source>
</evidence>
<dbReference type="EMBL" id="VAUP01000002">
    <property type="protein sequence ID" value="TLX45027.1"/>
    <property type="molecule type" value="Genomic_DNA"/>
</dbReference>
<dbReference type="PANTHER" id="PTHR30329">
    <property type="entry name" value="STATOR ELEMENT OF FLAGELLAR MOTOR COMPLEX"/>
    <property type="match status" value="1"/>
</dbReference>
<keyword evidence="6" id="KW-1133">Transmembrane helix</keyword>
<comment type="subcellular location">
    <subcellularLocation>
        <location evidence="1">Cell outer membrane</location>
    </subcellularLocation>
</comment>
<evidence type="ECO:0000256" key="5">
    <source>
        <dbReference type="SAM" id="MobiDB-lite"/>
    </source>
</evidence>
<dbReference type="Gene3D" id="3.30.1330.60">
    <property type="entry name" value="OmpA-like domain"/>
    <property type="match status" value="1"/>
</dbReference>
<dbReference type="SUPFAM" id="SSF103088">
    <property type="entry name" value="OmpA-like"/>
    <property type="match status" value="1"/>
</dbReference>
<protein>
    <submittedName>
        <fullName evidence="8">OmpA family protein</fullName>
    </submittedName>
</protein>
<evidence type="ECO:0000256" key="2">
    <source>
        <dbReference type="ARBA" id="ARBA00023136"/>
    </source>
</evidence>
<evidence type="ECO:0000256" key="3">
    <source>
        <dbReference type="ARBA" id="ARBA00023237"/>
    </source>
</evidence>
<dbReference type="AlphaFoldDB" id="A0A6C1KMH7"/>
<feature type="transmembrane region" description="Helical" evidence="6">
    <location>
        <begin position="32"/>
        <end position="53"/>
    </location>
</feature>
<keyword evidence="6" id="KW-0812">Transmembrane</keyword>
<dbReference type="InterPro" id="IPR006664">
    <property type="entry name" value="OMP_bac"/>
</dbReference>
<evidence type="ECO:0000259" key="7">
    <source>
        <dbReference type="PROSITE" id="PS51123"/>
    </source>
</evidence>
<dbReference type="InterPro" id="IPR036737">
    <property type="entry name" value="OmpA-like_sf"/>
</dbReference>
<dbReference type="GO" id="GO:0009279">
    <property type="term" value="C:cell outer membrane"/>
    <property type="evidence" value="ECO:0007669"/>
    <property type="project" value="UniProtKB-SubCell"/>
</dbReference>
<keyword evidence="3" id="KW-0998">Cell outer membrane</keyword>
<feature type="region of interest" description="Disordered" evidence="5">
    <location>
        <begin position="1"/>
        <end position="25"/>
    </location>
</feature>
<dbReference type="CDD" id="cd07185">
    <property type="entry name" value="OmpA_C-like"/>
    <property type="match status" value="1"/>
</dbReference>
<name>A0A6C1KMH7_XANAU</name>
<sequence>MVSADGYEPKPGSGSDPGPEPRPGRGMAWPSLWPLVLGLATFALLCAFTLAAARGPIEADLDSAAADILARTGEGWAFARFEGRDATLEGEALAEEARAKVRGSLEGLFGVRVVHDATTILPERRPFTFGAVKDGRVIALDGYVPSADALGRIVAAARSGGDQVAGQERLVRARGAPPGDFAALVTFGLAQLKKLPSGRITLADGAIGIEGRARDLASYDALAQTMLGPLPDGMVLARFAVRPPVASPFFWSAVRDGTVLRLSGFVPSSEARGEVAAALSSAVPGIGIKDDTRLADGAPATELWLKAVRFAGQVLFELPEGRVTLSDSTIAVEGAAPSFPAFDQLLAQRRAPPDGFQIVRFAVEPPRAAPFTWRIERFPESVRLSGYAPSDEARRLLVDATRAAFPGVQVADDMQLASGGPAPELWASAASFAVAQLVKLRTGAADVAGTQVTLSGEAADSVTFLNVMQAVRSPPVGVSVVAQALSPPTISPYVFSVRREGDELTVSGFYPDAAAHTAIRAALERDFLREKVNDVSAVGGGAPDGFLPAVLSGLTQLSRVGAGEISIVDGQLRLTGTALTPAAASEMDAELKRAVRPPFMVETAIDAALAPPPADTATCSRQVGELLARGTIRFASGSAEIDRHSRGLIDRLAVVLKRCPNAVVRILGHTDGVGDAEFNKRLSETRANAVLTYLVTAGVATDRLSAAGFGAGQPLAPNDTEAGKALNRRIEFEVKERAP</sequence>
<dbReference type="InterPro" id="IPR006665">
    <property type="entry name" value="OmpA-like"/>
</dbReference>
<evidence type="ECO:0000256" key="1">
    <source>
        <dbReference type="ARBA" id="ARBA00004442"/>
    </source>
</evidence>
<organism evidence="8 9">
    <name type="scientific">Xanthobacter autotrophicus</name>
    <dbReference type="NCBI Taxonomy" id="280"/>
    <lineage>
        <taxon>Bacteria</taxon>
        <taxon>Pseudomonadati</taxon>
        <taxon>Pseudomonadota</taxon>
        <taxon>Alphaproteobacteria</taxon>
        <taxon>Hyphomicrobiales</taxon>
        <taxon>Xanthobacteraceae</taxon>
        <taxon>Xanthobacter</taxon>
    </lineage>
</organism>